<evidence type="ECO:0000313" key="2">
    <source>
        <dbReference type="EMBL" id="JAH97648.1"/>
    </source>
</evidence>
<keyword evidence="1" id="KW-0472">Membrane</keyword>
<proteinExistence type="predicted"/>
<reference evidence="2" key="2">
    <citation type="journal article" date="2015" name="Fish Shellfish Immunol.">
        <title>Early steps in the European eel (Anguilla anguilla)-Vibrio vulnificus interaction in the gills: Role of the RtxA13 toxin.</title>
        <authorList>
            <person name="Callol A."/>
            <person name="Pajuelo D."/>
            <person name="Ebbesson L."/>
            <person name="Teles M."/>
            <person name="MacKenzie S."/>
            <person name="Amaro C."/>
        </authorList>
    </citation>
    <scope>NUCLEOTIDE SEQUENCE</scope>
</reference>
<dbReference type="AlphaFoldDB" id="A0A0E9X7G8"/>
<protein>
    <submittedName>
        <fullName evidence="2">Uncharacterized protein</fullName>
    </submittedName>
</protein>
<name>A0A0E9X7G8_ANGAN</name>
<organism evidence="2">
    <name type="scientific">Anguilla anguilla</name>
    <name type="common">European freshwater eel</name>
    <name type="synonym">Muraena anguilla</name>
    <dbReference type="NCBI Taxonomy" id="7936"/>
    <lineage>
        <taxon>Eukaryota</taxon>
        <taxon>Metazoa</taxon>
        <taxon>Chordata</taxon>
        <taxon>Craniata</taxon>
        <taxon>Vertebrata</taxon>
        <taxon>Euteleostomi</taxon>
        <taxon>Actinopterygii</taxon>
        <taxon>Neopterygii</taxon>
        <taxon>Teleostei</taxon>
        <taxon>Anguilliformes</taxon>
        <taxon>Anguillidae</taxon>
        <taxon>Anguilla</taxon>
    </lineage>
</organism>
<accession>A0A0E9X7G8</accession>
<reference evidence="2" key="1">
    <citation type="submission" date="2014-11" db="EMBL/GenBank/DDBJ databases">
        <authorList>
            <person name="Amaro Gonzalez C."/>
        </authorList>
    </citation>
    <scope>NUCLEOTIDE SEQUENCE</scope>
</reference>
<sequence length="76" mass="8911">MVLMGCYWVCTDNKQCHIGILPSIQLKLIKILERKEDMDSNSQRYQTFVFLIIAFPLFSNHFIGESLDLFKVRILS</sequence>
<dbReference type="EMBL" id="GBXM01010929">
    <property type="protein sequence ID" value="JAH97648.1"/>
    <property type="molecule type" value="Transcribed_RNA"/>
</dbReference>
<feature type="transmembrane region" description="Helical" evidence="1">
    <location>
        <begin position="45"/>
        <end position="63"/>
    </location>
</feature>
<keyword evidence="1" id="KW-0812">Transmembrane</keyword>
<keyword evidence="1" id="KW-1133">Transmembrane helix</keyword>
<evidence type="ECO:0000256" key="1">
    <source>
        <dbReference type="SAM" id="Phobius"/>
    </source>
</evidence>